<feature type="domain" description="C2H2-type" evidence="7">
    <location>
        <begin position="357"/>
        <end position="386"/>
    </location>
</feature>
<dbReference type="InterPro" id="IPR013087">
    <property type="entry name" value="Znf_C2H2_type"/>
</dbReference>
<feature type="compositionally biased region" description="Basic and acidic residues" evidence="6">
    <location>
        <begin position="301"/>
        <end position="320"/>
    </location>
</feature>
<feature type="region of interest" description="Disordered" evidence="6">
    <location>
        <begin position="292"/>
        <end position="335"/>
    </location>
</feature>
<organism evidence="8 9">
    <name type="scientific">Steinernema hermaphroditum</name>
    <dbReference type="NCBI Taxonomy" id="289476"/>
    <lineage>
        <taxon>Eukaryota</taxon>
        <taxon>Metazoa</taxon>
        <taxon>Ecdysozoa</taxon>
        <taxon>Nematoda</taxon>
        <taxon>Chromadorea</taxon>
        <taxon>Rhabditida</taxon>
        <taxon>Tylenchina</taxon>
        <taxon>Panagrolaimomorpha</taxon>
        <taxon>Strongyloidoidea</taxon>
        <taxon>Steinernematidae</taxon>
        <taxon>Steinernema</taxon>
    </lineage>
</organism>
<dbReference type="GO" id="GO:0005667">
    <property type="term" value="C:transcription regulator complex"/>
    <property type="evidence" value="ECO:0007669"/>
    <property type="project" value="TreeGrafter"/>
</dbReference>
<keyword evidence="4" id="KW-0862">Zinc</keyword>
<feature type="compositionally biased region" description="Low complexity" evidence="6">
    <location>
        <begin position="321"/>
        <end position="335"/>
    </location>
</feature>
<dbReference type="GO" id="GO:0000981">
    <property type="term" value="F:DNA-binding transcription factor activity, RNA polymerase II-specific"/>
    <property type="evidence" value="ECO:0007669"/>
    <property type="project" value="TreeGrafter"/>
</dbReference>
<feature type="compositionally biased region" description="Polar residues" evidence="6">
    <location>
        <begin position="146"/>
        <end position="175"/>
    </location>
</feature>
<comment type="caution">
    <text evidence="8">The sequence shown here is derived from an EMBL/GenBank/DDBJ whole genome shotgun (WGS) entry which is preliminary data.</text>
</comment>
<dbReference type="GO" id="GO:0000978">
    <property type="term" value="F:RNA polymerase II cis-regulatory region sequence-specific DNA binding"/>
    <property type="evidence" value="ECO:0007669"/>
    <property type="project" value="TreeGrafter"/>
</dbReference>
<gene>
    <name evidence="8" type="ORF">QR680_001838</name>
</gene>
<dbReference type="FunFam" id="3.30.160.60:FF:001732">
    <property type="entry name" value="Zgc:162936"/>
    <property type="match status" value="1"/>
</dbReference>
<evidence type="ECO:0000256" key="2">
    <source>
        <dbReference type="ARBA" id="ARBA00022737"/>
    </source>
</evidence>
<name>A0AA39LGU5_9BILA</name>
<keyword evidence="1" id="KW-0479">Metal-binding</keyword>
<reference evidence="8" key="1">
    <citation type="submission" date="2023-06" db="EMBL/GenBank/DDBJ databases">
        <title>Genomic analysis of the entomopathogenic nematode Steinernema hermaphroditum.</title>
        <authorList>
            <person name="Schwarz E.M."/>
            <person name="Heppert J.K."/>
            <person name="Baniya A."/>
            <person name="Schwartz H.T."/>
            <person name="Tan C.-H."/>
            <person name="Antoshechkin I."/>
            <person name="Sternberg P.W."/>
            <person name="Goodrich-Blair H."/>
            <person name="Dillman A.R."/>
        </authorList>
    </citation>
    <scope>NUCLEOTIDE SEQUENCE</scope>
    <source>
        <strain evidence="8">PS9179</strain>
        <tissue evidence="8">Whole animal</tissue>
    </source>
</reference>
<evidence type="ECO:0000256" key="1">
    <source>
        <dbReference type="ARBA" id="ARBA00022723"/>
    </source>
</evidence>
<keyword evidence="9" id="KW-1185">Reference proteome</keyword>
<feature type="domain" description="C2H2-type" evidence="7">
    <location>
        <begin position="387"/>
        <end position="414"/>
    </location>
</feature>
<dbReference type="SUPFAM" id="SSF57667">
    <property type="entry name" value="beta-beta-alpha zinc fingers"/>
    <property type="match status" value="1"/>
</dbReference>
<dbReference type="GO" id="GO:0045893">
    <property type="term" value="P:positive regulation of DNA-templated transcription"/>
    <property type="evidence" value="ECO:0007669"/>
    <property type="project" value="UniProtKB-ARBA"/>
</dbReference>
<dbReference type="Proteomes" id="UP001175271">
    <property type="component" value="Unassembled WGS sequence"/>
</dbReference>
<evidence type="ECO:0000256" key="4">
    <source>
        <dbReference type="ARBA" id="ARBA00022833"/>
    </source>
</evidence>
<dbReference type="Pfam" id="PF00096">
    <property type="entry name" value="zf-C2H2"/>
    <property type="match status" value="1"/>
</dbReference>
<evidence type="ECO:0000313" key="8">
    <source>
        <dbReference type="EMBL" id="KAK0396752.1"/>
    </source>
</evidence>
<dbReference type="PROSITE" id="PS00028">
    <property type="entry name" value="ZINC_FINGER_C2H2_1"/>
    <property type="match status" value="2"/>
</dbReference>
<accession>A0AA39LGU5</accession>
<dbReference type="GO" id="GO:0000785">
    <property type="term" value="C:chromatin"/>
    <property type="evidence" value="ECO:0007669"/>
    <property type="project" value="TreeGrafter"/>
</dbReference>
<keyword evidence="2" id="KW-0677">Repeat</keyword>
<dbReference type="SMART" id="SM00355">
    <property type="entry name" value="ZnF_C2H2"/>
    <property type="match status" value="2"/>
</dbReference>
<proteinExistence type="predicted"/>
<protein>
    <recommendedName>
        <fullName evidence="7">C2H2-type domain-containing protein</fullName>
    </recommendedName>
</protein>
<sequence>MERPVVLNALLCFVQSYREHPQLENLIHTYFSRSSQRAAHALLEELSREPCAAEGLLALFDKVREQVIPPPVFAASDLNLLPLTLVDADSSYHILREIWQLKSFIHDALNGSIEDSSPMTKLRLVSSMKESPERDEDVSHVVAASSPESPTNGSVASFGKNQTSRSETPLSCTQATTRRKLNDAVRKLTDRLAAQGDTPLENESLRNDIFDSAETANAVEGDSADNNTVLLADGNSDESTSALWSPQDPMAYLNMLRNLTSGSAHSIFPLTPNADIKEPLWTFRARRLLADRSQESNSKSDGIDSDPKMEDMLDDCDKLSNDSSPSPSDLSMSRDSMDYSSMLKIPDAYEENSEKPFTCGHANCHKRFANKFLLKKHQFIHTGLRPHICPFCSKRFNRKDNLLRHKKTHLANAMVSSDTRRRHTMLFGVDAPTASEMAQLISLTGDGSEDI</sequence>
<dbReference type="PROSITE" id="PS50157">
    <property type="entry name" value="ZINC_FINGER_C2H2_2"/>
    <property type="match status" value="2"/>
</dbReference>
<feature type="region of interest" description="Disordered" evidence="6">
    <location>
        <begin position="128"/>
        <end position="175"/>
    </location>
</feature>
<evidence type="ECO:0000256" key="5">
    <source>
        <dbReference type="PROSITE-ProRule" id="PRU00042"/>
    </source>
</evidence>
<dbReference type="Gene3D" id="3.30.160.60">
    <property type="entry name" value="Classic Zinc Finger"/>
    <property type="match status" value="2"/>
</dbReference>
<evidence type="ECO:0000256" key="3">
    <source>
        <dbReference type="ARBA" id="ARBA00022771"/>
    </source>
</evidence>
<dbReference type="GO" id="GO:0008270">
    <property type="term" value="F:zinc ion binding"/>
    <property type="evidence" value="ECO:0007669"/>
    <property type="project" value="UniProtKB-KW"/>
</dbReference>
<dbReference type="EMBL" id="JAUCMV010000005">
    <property type="protein sequence ID" value="KAK0396752.1"/>
    <property type="molecule type" value="Genomic_DNA"/>
</dbReference>
<dbReference type="InterPro" id="IPR036236">
    <property type="entry name" value="Znf_C2H2_sf"/>
</dbReference>
<evidence type="ECO:0000313" key="9">
    <source>
        <dbReference type="Proteomes" id="UP001175271"/>
    </source>
</evidence>
<evidence type="ECO:0000259" key="7">
    <source>
        <dbReference type="PROSITE" id="PS50157"/>
    </source>
</evidence>
<dbReference type="PANTHER" id="PTHR14003">
    <property type="entry name" value="TRANSCRIPTIONAL REPRESSOR PROTEIN YY"/>
    <property type="match status" value="1"/>
</dbReference>
<dbReference type="PANTHER" id="PTHR14003:SF19">
    <property type="entry name" value="YY2 TRANSCRIPTION FACTOR"/>
    <property type="match status" value="1"/>
</dbReference>
<evidence type="ECO:0000256" key="6">
    <source>
        <dbReference type="SAM" id="MobiDB-lite"/>
    </source>
</evidence>
<keyword evidence="3 5" id="KW-0863">Zinc-finger</keyword>
<dbReference type="AlphaFoldDB" id="A0AA39LGU5"/>
<dbReference type="GO" id="GO:0031519">
    <property type="term" value="C:PcG protein complex"/>
    <property type="evidence" value="ECO:0007669"/>
    <property type="project" value="TreeGrafter"/>
</dbReference>